<dbReference type="RefSeq" id="WP_347690943.1">
    <property type="nucleotide sequence ID" value="NZ_JBDPZN010000015.1"/>
</dbReference>
<dbReference type="Proteomes" id="UP001477278">
    <property type="component" value="Unassembled WGS sequence"/>
</dbReference>
<proteinExistence type="predicted"/>
<protein>
    <submittedName>
        <fullName evidence="1">Uncharacterized protein</fullName>
    </submittedName>
</protein>
<accession>A0ABV0FUJ8</accession>
<gene>
    <name evidence="1" type="ORF">ABHN84_19825</name>
</gene>
<reference evidence="1 2" key="1">
    <citation type="submission" date="2024-05" db="EMBL/GenBank/DDBJ databases">
        <title>Genome sequencing of Marine Estuary Bacteria, Shewanella vesiculosa and S. baltica, and Pseudomonas syringae.</title>
        <authorList>
            <person name="Gurung A."/>
            <person name="Maclea K.S."/>
        </authorList>
    </citation>
    <scope>NUCLEOTIDE SEQUENCE [LARGE SCALE GENOMIC DNA]</scope>
    <source>
        <strain evidence="1 2">1A</strain>
    </source>
</reference>
<keyword evidence="2" id="KW-1185">Reference proteome</keyword>
<evidence type="ECO:0000313" key="1">
    <source>
        <dbReference type="EMBL" id="MEO3684514.1"/>
    </source>
</evidence>
<name>A0ABV0FUJ8_9GAMM</name>
<sequence length="244" mass="27550">MATQKNASIKNSNDQTVRRKTAVTKIELKSEAVYLHMRGQSGEAIHKSLYRMGELFKMTHRSSDKKVYNTIKDWFQTEIIDVAEKDIDKLVNYFEALQSELVPGYSFLDIKNPKMDLEFSIIHKSHLDIINLISKIDIVMDDIEAIALSGSFDDDIENNARNQALSILNNIASKIFKITKPGKRNGGPFSPGFFLEGLQKGVFTLYPDPDTKVESNVVNMDSKNESELIAKKTDTENVELTEAV</sequence>
<dbReference type="EMBL" id="JBDPZN010000015">
    <property type="protein sequence ID" value="MEO3684514.1"/>
    <property type="molecule type" value="Genomic_DNA"/>
</dbReference>
<organism evidence="1 2">
    <name type="scientific">Shewanella vesiculosa</name>
    <dbReference type="NCBI Taxonomy" id="518738"/>
    <lineage>
        <taxon>Bacteria</taxon>
        <taxon>Pseudomonadati</taxon>
        <taxon>Pseudomonadota</taxon>
        <taxon>Gammaproteobacteria</taxon>
        <taxon>Alteromonadales</taxon>
        <taxon>Shewanellaceae</taxon>
        <taxon>Shewanella</taxon>
    </lineage>
</organism>
<evidence type="ECO:0000313" key="2">
    <source>
        <dbReference type="Proteomes" id="UP001477278"/>
    </source>
</evidence>
<comment type="caution">
    <text evidence="1">The sequence shown here is derived from an EMBL/GenBank/DDBJ whole genome shotgun (WGS) entry which is preliminary data.</text>
</comment>